<dbReference type="AlphaFoldDB" id="S7QKF2"/>
<reference evidence="1 2" key="1">
    <citation type="journal article" date="2012" name="Science">
        <title>The Paleozoic origin of enzymatic lignin decomposition reconstructed from 31 fungal genomes.</title>
        <authorList>
            <person name="Floudas D."/>
            <person name="Binder M."/>
            <person name="Riley R."/>
            <person name="Barry K."/>
            <person name="Blanchette R.A."/>
            <person name="Henrissat B."/>
            <person name="Martinez A.T."/>
            <person name="Otillar R."/>
            <person name="Spatafora J.W."/>
            <person name="Yadav J.S."/>
            <person name="Aerts A."/>
            <person name="Benoit I."/>
            <person name="Boyd A."/>
            <person name="Carlson A."/>
            <person name="Copeland A."/>
            <person name="Coutinho P.M."/>
            <person name="de Vries R.P."/>
            <person name="Ferreira P."/>
            <person name="Findley K."/>
            <person name="Foster B."/>
            <person name="Gaskell J."/>
            <person name="Glotzer D."/>
            <person name="Gorecki P."/>
            <person name="Heitman J."/>
            <person name="Hesse C."/>
            <person name="Hori C."/>
            <person name="Igarashi K."/>
            <person name="Jurgens J.A."/>
            <person name="Kallen N."/>
            <person name="Kersten P."/>
            <person name="Kohler A."/>
            <person name="Kuees U."/>
            <person name="Kumar T.K.A."/>
            <person name="Kuo A."/>
            <person name="LaButti K."/>
            <person name="Larrondo L.F."/>
            <person name="Lindquist E."/>
            <person name="Ling A."/>
            <person name="Lombard V."/>
            <person name="Lucas S."/>
            <person name="Lundell T."/>
            <person name="Martin R."/>
            <person name="McLaughlin D.J."/>
            <person name="Morgenstern I."/>
            <person name="Morin E."/>
            <person name="Murat C."/>
            <person name="Nagy L.G."/>
            <person name="Nolan M."/>
            <person name="Ohm R.A."/>
            <person name="Patyshakuliyeva A."/>
            <person name="Rokas A."/>
            <person name="Ruiz-Duenas F.J."/>
            <person name="Sabat G."/>
            <person name="Salamov A."/>
            <person name="Samejima M."/>
            <person name="Schmutz J."/>
            <person name="Slot J.C."/>
            <person name="St John F."/>
            <person name="Stenlid J."/>
            <person name="Sun H."/>
            <person name="Sun S."/>
            <person name="Syed K."/>
            <person name="Tsang A."/>
            <person name="Wiebenga A."/>
            <person name="Young D."/>
            <person name="Pisabarro A."/>
            <person name="Eastwood D.C."/>
            <person name="Martin F."/>
            <person name="Cullen D."/>
            <person name="Grigoriev I.V."/>
            <person name="Hibbett D.S."/>
        </authorList>
    </citation>
    <scope>NUCLEOTIDE SEQUENCE [LARGE SCALE GENOMIC DNA]</scope>
    <source>
        <strain evidence="1 2">ATCC 11539</strain>
    </source>
</reference>
<dbReference type="PANTHER" id="PTHR31912:SF34">
    <property type="entry name" value="NOTOCHORD-RELATED PROTEIN"/>
    <property type="match status" value="1"/>
</dbReference>
<sequence length="986" mass="111612">MQECGTPDVPSFTALRALQTRLTKNVGLKTEAHTSSLENHFYMNDPIQLFAMDWANPLVREHMNLYPEITSNVSEAWQAGKWANSNDIDLLSPMWANRQNAPHRHYFIKEVARLRSGKLVIPIRWVRQEGVMCADFIERVHASELESNYLDLTSGEGLQFSFSEAAPAWTREMPHPVRRIANGRHAFTLFVTPWSDDVSGNVSKQYNPHVNLYLANSTLPHQKLAQEFFIRFASTSQHASSSEQLDALSGKMKPDAWYPAYDCELREEIIFRILPYTFPADNPQQSETCSHVGVHGNLFCRRCKIGGTAEERETCEGYRALFKPGAARTPVETVQLIEEQLWAACLGVQETLEELHTTTGVKDKISLFWIDKCIMRARAIQKQRLGKDSPDCDMRLKDRHLKGDARKAVRNEILCAIQREVYDWLVTQPEARYNMLPADSLTAKRKALRPGDHYNPCLAMTGVDIHADTPVEILHTYLLGQDKYVWYATHSSWDDKKQELFALRLHSSAVDGLGLPPIRAQYIVQYKNNLIGRHFKVLQQLGIFHLHGDLCSSLMFDMWRATGDLGAYLWYHQISDMETYLADVEILIENVLDIWALIDPARIIQKPKLHVLPHIIDDIRRFGPSLLFATEIFECWNAIFRLCSVLSNRQAPSHDIAATLADMERFKHQVSGGWWKGDTGEYVQAGRNVREFLQRNKKLQRRLGWVDKSLASLQPGSITLLPKAKQSKATWSEVLDISTLSSLAEPTPAGRLWQPSRYCISRSRDVCRPGSWVFYRMAQSDNVACGRIRNILVADSDVLSGPSDSYTAASIIIESFHISSVLHERLRMPVLMRVSNEHGPAIVPVEALDILFLFNAQHDCAAGGCSPTGWRGLQQERRSTNVLDKCIVHEDDNQFILNMHALHNAALLRDVLPRSLTAPRRYLHDRLSKLDEIAKGLQVSGPAKRAQSAAKAAETRARNKKAKEAQNLAQATVEMAGDSVVDNATM</sequence>
<proteinExistence type="predicted"/>
<dbReference type="GeneID" id="19299642"/>
<organism evidence="1 2">
    <name type="scientific">Gloeophyllum trabeum (strain ATCC 11539 / FP-39264 / Madison 617)</name>
    <name type="common">Brown rot fungus</name>
    <dbReference type="NCBI Taxonomy" id="670483"/>
    <lineage>
        <taxon>Eukaryota</taxon>
        <taxon>Fungi</taxon>
        <taxon>Dikarya</taxon>
        <taxon>Basidiomycota</taxon>
        <taxon>Agaricomycotina</taxon>
        <taxon>Agaricomycetes</taxon>
        <taxon>Gloeophyllales</taxon>
        <taxon>Gloeophyllaceae</taxon>
        <taxon>Gloeophyllum</taxon>
    </lineage>
</organism>
<gene>
    <name evidence="1" type="ORF">GLOTRDRAFT_112937</name>
</gene>
<dbReference type="HOGENOM" id="CLU_004591_2_0_1"/>
<dbReference type="eggNOG" id="ENOG502SJ45">
    <property type="taxonomic scope" value="Eukaryota"/>
</dbReference>
<dbReference type="RefSeq" id="XP_007860696.1">
    <property type="nucleotide sequence ID" value="XM_007862505.1"/>
</dbReference>
<protein>
    <submittedName>
        <fullName evidence="1">Uncharacterized protein</fullName>
    </submittedName>
</protein>
<dbReference type="Proteomes" id="UP000030669">
    <property type="component" value="Unassembled WGS sequence"/>
</dbReference>
<dbReference type="OMA" id="DWANPHV"/>
<evidence type="ECO:0000313" key="2">
    <source>
        <dbReference type="Proteomes" id="UP000030669"/>
    </source>
</evidence>
<keyword evidence="2" id="KW-1185">Reference proteome</keyword>
<dbReference type="PANTHER" id="PTHR31912">
    <property type="entry name" value="IP13529P"/>
    <property type="match status" value="1"/>
</dbReference>
<accession>S7QKF2</accession>
<dbReference type="KEGG" id="gtr:GLOTRDRAFT_112937"/>
<evidence type="ECO:0000313" key="1">
    <source>
        <dbReference type="EMBL" id="EPQ60241.1"/>
    </source>
</evidence>
<name>S7QKF2_GLOTA</name>
<dbReference type="OrthoDB" id="2246127at2759"/>
<dbReference type="EMBL" id="KB469296">
    <property type="protein sequence ID" value="EPQ60241.1"/>
    <property type="molecule type" value="Genomic_DNA"/>
</dbReference>